<keyword evidence="1" id="KW-1015">Disulfide bond</keyword>
<keyword evidence="1" id="KW-0653">Protein transport</keyword>
<dbReference type="InterPro" id="IPR035427">
    <property type="entry name" value="Tim10-like_dom_sf"/>
</dbReference>
<comment type="subunit">
    <text evidence="1">Heterohexamer.</text>
</comment>
<evidence type="ECO:0000256" key="1">
    <source>
        <dbReference type="RuleBase" id="RU367043"/>
    </source>
</evidence>
<dbReference type="InterPro" id="IPR004217">
    <property type="entry name" value="Tim10-like"/>
</dbReference>
<comment type="function">
    <text evidence="1">Mitochondrial intermembrane chaperone that participates in the import and insertion of some multi-pass transmembrane proteins into the mitochondrial inner membrane. Also required for the transfer of beta-barrel precursors from the TOM complex to the sorting and assembly machinery (SAM complex) of the outer membrane. Acts as a chaperone-like protein that protects the hydrophobic precursors from aggregation and guide them through the mitochondrial intermembrane space.</text>
</comment>
<comment type="domain">
    <text evidence="1">The twin CX3C motif contains 4 conserved Cys residues that form 2 disulfide bonds in the mitochondrial intermembrane space.</text>
</comment>
<dbReference type="GO" id="GO:0015031">
    <property type="term" value="P:protein transport"/>
    <property type="evidence" value="ECO:0007669"/>
    <property type="project" value="UniProtKB-KW"/>
</dbReference>
<evidence type="ECO:0000256" key="2">
    <source>
        <dbReference type="SAM" id="Phobius"/>
    </source>
</evidence>
<dbReference type="EMBL" id="HBGE01103897">
    <property type="protein sequence ID" value="CAD9185162.1"/>
    <property type="molecule type" value="Transcribed_RNA"/>
</dbReference>
<feature type="domain" description="Tim10-like" evidence="3">
    <location>
        <begin position="22"/>
        <end position="76"/>
    </location>
</feature>
<keyword evidence="2" id="KW-0472">Membrane</keyword>
<evidence type="ECO:0000313" key="4">
    <source>
        <dbReference type="EMBL" id="CAD9185162.1"/>
    </source>
</evidence>
<keyword evidence="1" id="KW-0496">Mitochondrion</keyword>
<dbReference type="GO" id="GO:0005743">
    <property type="term" value="C:mitochondrial inner membrane"/>
    <property type="evidence" value="ECO:0007669"/>
    <property type="project" value="UniProtKB-SubCell"/>
</dbReference>
<keyword evidence="1" id="KW-0999">Mitochondrion inner membrane</keyword>
<gene>
    <name evidence="4" type="ORF">ACAT0790_LOCUS61936</name>
</gene>
<keyword evidence="1" id="KW-0143">Chaperone</keyword>
<dbReference type="AlphaFoldDB" id="A0A7S1S5D6"/>
<sequence length="121" mass="13362">MMEGMSPVDAVMFGAKFETELNKLNLKLCWERCVDTMHRAEEGAPTTGEQVLSDPTRRCVDACVSKFAETAMMVSMEKQMWEAEMMRQQQAQSMAFRATCGAAVTAAAVGLGCYLFRGSDD</sequence>
<evidence type="ECO:0000259" key="3">
    <source>
        <dbReference type="Pfam" id="PF02953"/>
    </source>
</evidence>
<organism evidence="4">
    <name type="scientific">Alexandrium catenella</name>
    <name type="common">Red tide dinoflagellate</name>
    <name type="synonym">Gonyaulax catenella</name>
    <dbReference type="NCBI Taxonomy" id="2925"/>
    <lineage>
        <taxon>Eukaryota</taxon>
        <taxon>Sar</taxon>
        <taxon>Alveolata</taxon>
        <taxon>Dinophyceae</taxon>
        <taxon>Gonyaulacales</taxon>
        <taxon>Pyrocystaceae</taxon>
        <taxon>Alexandrium</taxon>
    </lineage>
</organism>
<dbReference type="Gene3D" id="1.10.287.810">
    <property type="entry name" value="Mitochondrial import inner membrane translocase subunit tim13 like domains"/>
    <property type="match status" value="1"/>
</dbReference>
<comment type="subcellular location">
    <subcellularLocation>
        <location evidence="1">Mitochondrion inner membrane</location>
        <topology evidence="1">Peripheral membrane protein</topology>
        <orientation evidence="1">Intermembrane side</orientation>
    </subcellularLocation>
</comment>
<feature type="transmembrane region" description="Helical" evidence="2">
    <location>
        <begin position="95"/>
        <end position="117"/>
    </location>
</feature>
<reference evidence="4" key="1">
    <citation type="submission" date="2021-01" db="EMBL/GenBank/DDBJ databases">
        <authorList>
            <person name="Corre E."/>
            <person name="Pelletier E."/>
            <person name="Niang G."/>
            <person name="Scheremetjew M."/>
            <person name="Finn R."/>
            <person name="Kale V."/>
            <person name="Holt S."/>
            <person name="Cochrane G."/>
            <person name="Meng A."/>
            <person name="Brown T."/>
            <person name="Cohen L."/>
        </authorList>
    </citation>
    <scope>NUCLEOTIDE SEQUENCE</scope>
    <source>
        <strain evidence="4">OF101</strain>
    </source>
</reference>
<name>A0A7S1S5D6_ALECA</name>
<keyword evidence="1" id="KW-0813">Transport</keyword>
<dbReference type="SUPFAM" id="SSF144122">
    <property type="entry name" value="Tim10-like"/>
    <property type="match status" value="1"/>
</dbReference>
<protein>
    <recommendedName>
        <fullName evidence="1">Mitochondrial import inner membrane translocase subunit</fullName>
    </recommendedName>
</protein>
<keyword evidence="2" id="KW-1133">Transmembrane helix</keyword>
<dbReference type="Pfam" id="PF02953">
    <property type="entry name" value="zf-Tim10_DDP"/>
    <property type="match status" value="1"/>
</dbReference>
<proteinExistence type="inferred from homology"/>
<keyword evidence="1" id="KW-0811">Translocation</keyword>
<comment type="similarity">
    <text evidence="1">Belongs to the small Tim family.</text>
</comment>
<accession>A0A7S1S5D6</accession>
<keyword evidence="2" id="KW-0812">Transmembrane</keyword>